<dbReference type="AlphaFoldDB" id="A0AAU2H783"/>
<dbReference type="GO" id="GO:0008237">
    <property type="term" value="F:metallopeptidase activity"/>
    <property type="evidence" value="ECO:0007669"/>
    <property type="project" value="InterPro"/>
</dbReference>
<dbReference type="InterPro" id="IPR045569">
    <property type="entry name" value="Metalloprtase-TldD/E_C"/>
</dbReference>
<dbReference type="InterPro" id="IPR035068">
    <property type="entry name" value="TldD/PmbA_N"/>
</dbReference>
<gene>
    <name evidence="3" type="ORF">OHV25_28150</name>
</gene>
<name>A0AAU2H783_9ACTN</name>
<evidence type="ECO:0000313" key="3">
    <source>
        <dbReference type="EMBL" id="WTU43187.1"/>
    </source>
</evidence>
<protein>
    <submittedName>
        <fullName evidence="3">Metallopeptidase TldD-related protein</fullName>
    </submittedName>
</protein>
<evidence type="ECO:0000259" key="2">
    <source>
        <dbReference type="Pfam" id="PF19289"/>
    </source>
</evidence>
<evidence type="ECO:0000256" key="1">
    <source>
        <dbReference type="SAM" id="MobiDB-lite"/>
    </source>
</evidence>
<feature type="region of interest" description="Disordered" evidence="1">
    <location>
        <begin position="174"/>
        <end position="194"/>
    </location>
</feature>
<dbReference type="Pfam" id="PF19289">
    <property type="entry name" value="PmbA_TldD_3rd"/>
    <property type="match status" value="1"/>
</dbReference>
<dbReference type="SUPFAM" id="SSF111283">
    <property type="entry name" value="Putative modulator of DNA gyrase, PmbA/TldD"/>
    <property type="match status" value="1"/>
</dbReference>
<accession>A0AAU2H783</accession>
<sequence>MSSRTTVKPHEIVERALALSTADGCVVIADEQSSANLRWAGNALTTNGVTRGRTLTVIATVDGAQGTASGVVSRSAVTADDLEPLVRAAEAAARGAGPAEDAQPLVEGVPVAADFTDGPAETSSAVFAEFAPALGEAFARARSGGRELYGFANHEMTSSYLGTSTGLRLRHDQPTGTLELNAKSPDRTRSAWAGRSTRDFKDVDPGALDEELAVRLGWAERRIDLPAGRYETLLPPTAVADLLIYQLWSSNARDATEGRTVFSKPGGGTRLGETLARLPLTLRSDPNEPGLESAPFQLAHSSGDDASVFDNGLPLAPTDWIRDGKLERLITTRHSAGLTQLPVTPSIGNLVLDGGGERSLEEMVAATERGLLLTCLWYIREVDPATLLLTGLTRDGVYLVENGEVVGEVNNFRFNESPVDLLSRATEAGRTEKTLPREWSDWFTRAAMPALRVPDFNMSSVSQGV</sequence>
<dbReference type="GO" id="GO:0006508">
    <property type="term" value="P:proteolysis"/>
    <property type="evidence" value="ECO:0007669"/>
    <property type="project" value="InterPro"/>
</dbReference>
<dbReference type="Gene3D" id="3.30.2290.10">
    <property type="entry name" value="PmbA/TldD superfamily"/>
    <property type="match status" value="1"/>
</dbReference>
<dbReference type="PANTHER" id="PTHR43666">
    <property type="entry name" value="TLDD PROTEIN"/>
    <property type="match status" value="1"/>
</dbReference>
<reference evidence="3" key="1">
    <citation type="submission" date="2022-10" db="EMBL/GenBank/DDBJ databases">
        <title>The complete genomes of actinobacterial strains from the NBC collection.</title>
        <authorList>
            <person name="Joergensen T.S."/>
            <person name="Alvarez Arevalo M."/>
            <person name="Sterndorff E.B."/>
            <person name="Faurdal D."/>
            <person name="Vuksanovic O."/>
            <person name="Mourched A.-S."/>
            <person name="Charusanti P."/>
            <person name="Shaw S."/>
            <person name="Blin K."/>
            <person name="Weber T."/>
        </authorList>
    </citation>
    <scope>NUCLEOTIDE SEQUENCE</scope>
    <source>
        <strain evidence="3">NBC_00060</strain>
    </source>
</reference>
<proteinExistence type="predicted"/>
<dbReference type="PANTHER" id="PTHR43666:SF1">
    <property type="entry name" value="CONSERVED PROTEIN"/>
    <property type="match status" value="1"/>
</dbReference>
<dbReference type="EMBL" id="CP108253">
    <property type="protein sequence ID" value="WTU43187.1"/>
    <property type="molecule type" value="Genomic_DNA"/>
</dbReference>
<dbReference type="InterPro" id="IPR036059">
    <property type="entry name" value="TldD/PmbA_sf"/>
</dbReference>
<feature type="domain" description="Metalloprotease TldD/E C-terminal" evidence="2">
    <location>
        <begin position="228"/>
        <end position="459"/>
    </location>
</feature>
<organism evidence="3">
    <name type="scientific">Streptomyces sp. NBC_00060</name>
    <dbReference type="NCBI Taxonomy" id="2975636"/>
    <lineage>
        <taxon>Bacteria</taxon>
        <taxon>Bacillati</taxon>
        <taxon>Actinomycetota</taxon>
        <taxon>Actinomycetes</taxon>
        <taxon>Kitasatosporales</taxon>
        <taxon>Streptomycetaceae</taxon>
        <taxon>Streptomyces</taxon>
    </lineage>
</organism>